<evidence type="ECO:0000313" key="6">
    <source>
        <dbReference type="Proteomes" id="UP001054846"/>
    </source>
</evidence>
<reference evidence="5 6" key="1">
    <citation type="journal article" date="2021" name="Genome Biol. Evol.">
        <title>Complete Genome Sequencing of a Novel Gloeobacter Species from a Waterfall Cave in Mexico.</title>
        <authorList>
            <person name="Saw J.H."/>
            <person name="Cardona T."/>
            <person name="Montejano G."/>
        </authorList>
    </citation>
    <scope>NUCLEOTIDE SEQUENCE [LARGE SCALE GENOMIC DNA]</scope>
    <source>
        <strain evidence="5">MG652769</strain>
    </source>
</reference>
<dbReference type="InterPro" id="IPR050570">
    <property type="entry name" value="Cell_wall_metabolism_enzyme"/>
</dbReference>
<evidence type="ECO:0000256" key="1">
    <source>
        <dbReference type="ARBA" id="ARBA00022729"/>
    </source>
</evidence>
<dbReference type="PANTHER" id="PTHR21666:SF289">
    <property type="entry name" value="L-ALA--D-GLU ENDOPEPTIDASE"/>
    <property type="match status" value="1"/>
</dbReference>
<gene>
    <name evidence="5" type="ORF">ISF26_03705</name>
</gene>
<evidence type="ECO:0000313" key="5">
    <source>
        <dbReference type="EMBL" id="UFP95365.1"/>
    </source>
</evidence>
<name>A0ABY3PP16_9CYAN</name>
<dbReference type="Proteomes" id="UP001054846">
    <property type="component" value="Chromosome"/>
</dbReference>
<dbReference type="InterPro" id="IPR016047">
    <property type="entry name" value="M23ase_b-sheet_dom"/>
</dbReference>
<protein>
    <submittedName>
        <fullName evidence="5">Peptidoglycan DD-metalloendopeptidase family protein</fullName>
    </submittedName>
</protein>
<evidence type="ECO:0000256" key="2">
    <source>
        <dbReference type="SAM" id="Coils"/>
    </source>
</evidence>
<evidence type="ECO:0000259" key="4">
    <source>
        <dbReference type="Pfam" id="PF01551"/>
    </source>
</evidence>
<dbReference type="PANTHER" id="PTHR21666">
    <property type="entry name" value="PEPTIDASE-RELATED"/>
    <property type="match status" value="1"/>
</dbReference>
<proteinExistence type="predicted"/>
<dbReference type="EMBL" id="CP063845">
    <property type="protein sequence ID" value="UFP95365.1"/>
    <property type="molecule type" value="Genomic_DNA"/>
</dbReference>
<keyword evidence="1 3" id="KW-0732">Signal</keyword>
<dbReference type="SUPFAM" id="SSF51261">
    <property type="entry name" value="Duplicated hybrid motif"/>
    <property type="match status" value="1"/>
</dbReference>
<feature type="coiled-coil region" evidence="2">
    <location>
        <begin position="30"/>
        <end position="57"/>
    </location>
</feature>
<feature type="domain" description="M23ase beta-sheet core" evidence="4">
    <location>
        <begin position="280"/>
        <end position="375"/>
    </location>
</feature>
<evidence type="ECO:0000256" key="3">
    <source>
        <dbReference type="SAM" id="SignalP"/>
    </source>
</evidence>
<dbReference type="Gene3D" id="2.70.70.10">
    <property type="entry name" value="Glucose Permease (Domain IIA)"/>
    <property type="match status" value="1"/>
</dbReference>
<dbReference type="InterPro" id="IPR011055">
    <property type="entry name" value="Dup_hybrid_motif"/>
</dbReference>
<keyword evidence="2" id="KW-0175">Coiled coil</keyword>
<organism evidence="5 6">
    <name type="scientific">Gloeobacter morelensis MG652769</name>
    <dbReference type="NCBI Taxonomy" id="2781736"/>
    <lineage>
        <taxon>Bacteria</taxon>
        <taxon>Bacillati</taxon>
        <taxon>Cyanobacteriota</taxon>
        <taxon>Cyanophyceae</taxon>
        <taxon>Gloeobacterales</taxon>
        <taxon>Gloeobacteraceae</taxon>
        <taxon>Gloeobacter</taxon>
        <taxon>Gloeobacter morelensis</taxon>
    </lineage>
</organism>
<dbReference type="Pfam" id="PF01551">
    <property type="entry name" value="Peptidase_M23"/>
    <property type="match status" value="1"/>
</dbReference>
<keyword evidence="6" id="KW-1185">Reference proteome</keyword>
<feature type="chain" id="PRO_5047311518" evidence="3">
    <location>
        <begin position="27"/>
        <end position="380"/>
    </location>
</feature>
<sequence>MAGLLRRLGAAAILGIALAASPSVDASPTIQNLQVRQQQLQEKLQSTRKQAVQLRLKEKAARSQLGAIRQNLTLTTNKLQDSRYRLSVAQQRLVALKRDLGRLQTEFLSLQRAASERLRFLQKQRPEQWWALLLGSRDLNTLMDRRQQLGKVFERDQQLLEALDTRREQVTRKRSAVENQKNDIALIAQQLASRRSQFAQQASIQSELVQRLSTQRAAYEAAQRRLAADSKRVSAMIRTIIASERRYNSVQGSGRMILPTEGRLSSQFGMRHHPIFKVRKMHTGIDVAARSGTPIRAADDGTVLYAGWYGGYGRCVIVSHGGTLSTLYAHASRLFVTVGQTVKKGDPLAAVGSTGFSTGPHLHFEVRVNGSPVNPLDYLR</sequence>
<feature type="signal peptide" evidence="3">
    <location>
        <begin position="1"/>
        <end position="26"/>
    </location>
</feature>
<accession>A0ABY3PP16</accession>
<dbReference type="Gene3D" id="6.10.250.3150">
    <property type="match status" value="1"/>
</dbReference>
<dbReference type="RefSeq" id="WP_230842591.1">
    <property type="nucleotide sequence ID" value="NZ_CP063845.1"/>
</dbReference>
<dbReference type="CDD" id="cd12797">
    <property type="entry name" value="M23_peptidase"/>
    <property type="match status" value="1"/>
</dbReference>